<feature type="signal peptide" evidence="2">
    <location>
        <begin position="1"/>
        <end position="20"/>
    </location>
</feature>
<feature type="compositionally biased region" description="Polar residues" evidence="1">
    <location>
        <begin position="26"/>
        <end position="35"/>
    </location>
</feature>
<comment type="caution">
    <text evidence="3">The sequence shown here is derived from an EMBL/GenBank/DDBJ whole genome shotgun (WGS) entry which is preliminary data.</text>
</comment>
<evidence type="ECO:0000256" key="2">
    <source>
        <dbReference type="SAM" id="SignalP"/>
    </source>
</evidence>
<dbReference type="Proteomes" id="UP000218767">
    <property type="component" value="Unassembled WGS sequence"/>
</dbReference>
<reference evidence="4" key="1">
    <citation type="submission" date="2017-08" db="EMBL/GenBank/DDBJ databases">
        <title>A dynamic microbial community with high functional redundancy inhabits the cold, oxic subseafloor aquifer.</title>
        <authorList>
            <person name="Tully B.J."/>
            <person name="Wheat C.G."/>
            <person name="Glazer B.T."/>
            <person name="Huber J.A."/>
        </authorList>
    </citation>
    <scope>NUCLEOTIDE SEQUENCE [LARGE SCALE GENOMIC DNA]</scope>
</reference>
<organism evidence="3 4">
    <name type="scientific">SAR86 cluster bacterium</name>
    <dbReference type="NCBI Taxonomy" id="2030880"/>
    <lineage>
        <taxon>Bacteria</taxon>
        <taxon>Pseudomonadati</taxon>
        <taxon>Pseudomonadota</taxon>
        <taxon>Gammaproteobacteria</taxon>
        <taxon>SAR86 cluster</taxon>
    </lineage>
</organism>
<dbReference type="AlphaFoldDB" id="A0A2A4X046"/>
<feature type="chain" id="PRO_5012224239" description="Secreted protein" evidence="2">
    <location>
        <begin position="21"/>
        <end position="76"/>
    </location>
</feature>
<accession>A0A2A4X046</accession>
<evidence type="ECO:0000313" key="4">
    <source>
        <dbReference type="Proteomes" id="UP000218767"/>
    </source>
</evidence>
<gene>
    <name evidence="3" type="ORF">COB20_12270</name>
</gene>
<keyword evidence="2" id="KW-0732">Signal</keyword>
<feature type="region of interest" description="Disordered" evidence="1">
    <location>
        <begin position="22"/>
        <end position="46"/>
    </location>
</feature>
<evidence type="ECO:0000313" key="3">
    <source>
        <dbReference type="EMBL" id="PCI75711.1"/>
    </source>
</evidence>
<name>A0A2A4X046_9GAMM</name>
<dbReference type="EMBL" id="NVUL01000069">
    <property type="protein sequence ID" value="PCI75711.1"/>
    <property type="molecule type" value="Genomic_DNA"/>
</dbReference>
<proteinExistence type="predicted"/>
<evidence type="ECO:0008006" key="5">
    <source>
        <dbReference type="Google" id="ProtNLM"/>
    </source>
</evidence>
<feature type="compositionally biased region" description="Low complexity" evidence="1">
    <location>
        <begin position="36"/>
        <end position="46"/>
    </location>
</feature>
<protein>
    <recommendedName>
        <fullName evidence="5">Secreted protein</fullName>
    </recommendedName>
</protein>
<sequence length="76" mass="8259">MRLLSLGVIATLLTLLNACGADSEEPNLTQEPEPSQQGILSNQQQQALDAARSVEQTLLDSAADREQELEARLRAQ</sequence>
<evidence type="ECO:0000256" key="1">
    <source>
        <dbReference type="SAM" id="MobiDB-lite"/>
    </source>
</evidence>